<accession>A0AAU9K7S4</accession>
<keyword evidence="1" id="KW-0175">Coiled coil</keyword>
<comment type="caution">
    <text evidence="2">The sequence shown here is derived from an EMBL/GenBank/DDBJ whole genome shotgun (WGS) entry which is preliminary data.</text>
</comment>
<dbReference type="AlphaFoldDB" id="A0AAU9K7S4"/>
<organism evidence="2 3">
    <name type="scientific">Blepharisma stoltei</name>
    <dbReference type="NCBI Taxonomy" id="1481888"/>
    <lineage>
        <taxon>Eukaryota</taxon>
        <taxon>Sar</taxon>
        <taxon>Alveolata</taxon>
        <taxon>Ciliophora</taxon>
        <taxon>Postciliodesmatophora</taxon>
        <taxon>Heterotrichea</taxon>
        <taxon>Heterotrichida</taxon>
        <taxon>Blepharismidae</taxon>
        <taxon>Blepharisma</taxon>
    </lineage>
</organism>
<feature type="coiled-coil region" evidence="1">
    <location>
        <begin position="261"/>
        <end position="291"/>
    </location>
</feature>
<evidence type="ECO:0000313" key="3">
    <source>
        <dbReference type="Proteomes" id="UP001162131"/>
    </source>
</evidence>
<gene>
    <name evidence="2" type="ORF">BSTOLATCC_MIC65106</name>
</gene>
<evidence type="ECO:0000313" key="2">
    <source>
        <dbReference type="EMBL" id="CAG9335784.1"/>
    </source>
</evidence>
<evidence type="ECO:0000256" key="1">
    <source>
        <dbReference type="SAM" id="Coils"/>
    </source>
</evidence>
<reference evidence="2" key="1">
    <citation type="submission" date="2021-09" db="EMBL/GenBank/DDBJ databases">
        <authorList>
            <consortium name="AG Swart"/>
            <person name="Singh M."/>
            <person name="Singh A."/>
            <person name="Seah K."/>
            <person name="Emmerich C."/>
        </authorList>
    </citation>
    <scope>NUCLEOTIDE SEQUENCE</scope>
    <source>
        <strain evidence="2">ATCC30299</strain>
    </source>
</reference>
<sequence length="304" mass="35438">MAGLSLYDKPSNSQSSQPLDLEQSTKLIELFQSTLQQNKIHIAYEVRAAVFEDLSCSFSQQLIAGIEELHRSIGVAFDNLEQKLSDRIFSLETKLIKLENDSQCISSNQQKIDEKVCSNQEKIKELQIKNTGIEQFVWNVSEDTKKMDNLLRKFYDHLLEINGELAAIKASLDSSSWKPIERPYDMSKNIEILKTDITDKIIDEKSQNIEFYRELKLGINELKENVQYLGENHNKHKLSLEKFGDWCKGLQSSIMQFECRIAKLDGEMRIIRQKEEKLEDSEKKNEEVRKLIHLNERIFTNRVY</sequence>
<proteinExistence type="predicted"/>
<protein>
    <submittedName>
        <fullName evidence="2">Uncharacterized protein</fullName>
    </submittedName>
</protein>
<dbReference type="Proteomes" id="UP001162131">
    <property type="component" value="Unassembled WGS sequence"/>
</dbReference>
<keyword evidence="3" id="KW-1185">Reference proteome</keyword>
<name>A0AAU9K7S4_9CILI</name>
<dbReference type="EMBL" id="CAJZBQ010000063">
    <property type="protein sequence ID" value="CAG9335784.1"/>
    <property type="molecule type" value="Genomic_DNA"/>
</dbReference>